<evidence type="ECO:0000313" key="3">
    <source>
        <dbReference type="EMBL" id="MDO7875517.1"/>
    </source>
</evidence>
<dbReference type="EMBL" id="JAUQSY010000007">
    <property type="protein sequence ID" value="MDO7875517.1"/>
    <property type="molecule type" value="Genomic_DNA"/>
</dbReference>
<dbReference type="Pfam" id="PF12728">
    <property type="entry name" value="HTH_17"/>
    <property type="match status" value="1"/>
</dbReference>
<feature type="domain" description="Helix-turn-helix" evidence="2">
    <location>
        <begin position="37"/>
        <end position="91"/>
    </location>
</feature>
<dbReference type="Proteomes" id="UP001176429">
    <property type="component" value="Unassembled WGS sequence"/>
</dbReference>
<dbReference type="SUPFAM" id="SSF46955">
    <property type="entry name" value="Putative DNA-binding domain"/>
    <property type="match status" value="1"/>
</dbReference>
<sequence>MLLDIPSRQDFETLTAKLDAALSLLSQVAARPSPDDFMSLEQVAAYTGFDRRTVEQWRTQGRYNAQGRKVYLQGYEFSGRWRFKRADVEAFGLGIGVLEPATTAGERPAPARKAPSKKPVPSEKALRRVA</sequence>
<dbReference type="InterPro" id="IPR041657">
    <property type="entry name" value="HTH_17"/>
</dbReference>
<name>A0ABT9BEQ2_9BACT</name>
<reference evidence="3" key="1">
    <citation type="submission" date="2023-07" db="EMBL/GenBank/DDBJ databases">
        <authorList>
            <person name="Kim M.K."/>
        </authorList>
    </citation>
    <scope>NUCLEOTIDE SEQUENCE</scope>
    <source>
        <strain evidence="3">ASUV-10-1</strain>
    </source>
</reference>
<evidence type="ECO:0000313" key="4">
    <source>
        <dbReference type="Proteomes" id="UP001176429"/>
    </source>
</evidence>
<feature type="compositionally biased region" description="Basic and acidic residues" evidence="1">
    <location>
        <begin position="120"/>
        <end position="130"/>
    </location>
</feature>
<dbReference type="RefSeq" id="WP_305006828.1">
    <property type="nucleotide sequence ID" value="NZ_JAUQSY010000007.1"/>
</dbReference>
<accession>A0ABT9BEQ2</accession>
<feature type="compositionally biased region" description="Low complexity" evidence="1">
    <location>
        <begin position="107"/>
        <end position="119"/>
    </location>
</feature>
<proteinExistence type="predicted"/>
<evidence type="ECO:0000256" key="1">
    <source>
        <dbReference type="SAM" id="MobiDB-lite"/>
    </source>
</evidence>
<comment type="caution">
    <text evidence="3">The sequence shown here is derived from an EMBL/GenBank/DDBJ whole genome shotgun (WGS) entry which is preliminary data.</text>
</comment>
<evidence type="ECO:0000259" key="2">
    <source>
        <dbReference type="Pfam" id="PF12728"/>
    </source>
</evidence>
<organism evidence="3 4">
    <name type="scientific">Hymenobacter aranciens</name>
    <dbReference type="NCBI Taxonomy" id="3063996"/>
    <lineage>
        <taxon>Bacteria</taxon>
        <taxon>Pseudomonadati</taxon>
        <taxon>Bacteroidota</taxon>
        <taxon>Cytophagia</taxon>
        <taxon>Cytophagales</taxon>
        <taxon>Hymenobacteraceae</taxon>
        <taxon>Hymenobacter</taxon>
    </lineage>
</organism>
<feature type="region of interest" description="Disordered" evidence="1">
    <location>
        <begin position="102"/>
        <end position="130"/>
    </location>
</feature>
<gene>
    <name evidence="3" type="ORF">Q5H93_12305</name>
</gene>
<keyword evidence="4" id="KW-1185">Reference proteome</keyword>
<protein>
    <submittedName>
        <fullName evidence="3">Helix-turn-helix domain-containing protein</fullName>
    </submittedName>
</protein>
<dbReference type="InterPro" id="IPR009061">
    <property type="entry name" value="DNA-bd_dom_put_sf"/>
</dbReference>